<dbReference type="RefSeq" id="WP_367637270.1">
    <property type="nucleotide sequence ID" value="NZ_JBFNQN010000004.1"/>
</dbReference>
<dbReference type="EMBL" id="JBFNQN010000004">
    <property type="protein sequence ID" value="MEW9264532.1"/>
    <property type="molecule type" value="Genomic_DNA"/>
</dbReference>
<accession>A0ABV3P4H9</accession>
<feature type="transmembrane region" description="Helical" evidence="2">
    <location>
        <begin position="267"/>
        <end position="293"/>
    </location>
</feature>
<protein>
    <submittedName>
        <fullName evidence="4">Glycosyltransferase</fullName>
        <ecNumber evidence="4">2.4.-.-</ecNumber>
    </submittedName>
</protein>
<evidence type="ECO:0000256" key="2">
    <source>
        <dbReference type="SAM" id="Phobius"/>
    </source>
</evidence>
<dbReference type="GO" id="GO:0016757">
    <property type="term" value="F:glycosyltransferase activity"/>
    <property type="evidence" value="ECO:0007669"/>
    <property type="project" value="UniProtKB-KW"/>
</dbReference>
<keyword evidence="2" id="KW-0812">Transmembrane</keyword>
<gene>
    <name evidence="4" type="ORF">AB1207_07225</name>
</gene>
<keyword evidence="5" id="KW-1185">Reference proteome</keyword>
<dbReference type="Gene3D" id="3.90.550.10">
    <property type="entry name" value="Spore Coat Polysaccharide Biosynthesis Protein SpsA, Chain A"/>
    <property type="match status" value="1"/>
</dbReference>
<dbReference type="InterPro" id="IPR001173">
    <property type="entry name" value="Glyco_trans_2-like"/>
</dbReference>
<keyword evidence="2" id="KW-1133">Transmembrane helix</keyword>
<evidence type="ECO:0000256" key="1">
    <source>
        <dbReference type="ARBA" id="ARBA00006739"/>
    </source>
</evidence>
<keyword evidence="4" id="KW-0328">Glycosyltransferase</keyword>
<feature type="transmembrane region" description="Helical" evidence="2">
    <location>
        <begin position="234"/>
        <end position="255"/>
    </location>
</feature>
<dbReference type="InterPro" id="IPR050256">
    <property type="entry name" value="Glycosyltransferase_2"/>
</dbReference>
<name>A0ABV3P4H9_9ACTN</name>
<sequence>MPHTTTPVPHVAVILPCLNEAAAVGHVIDDVLAALPEATVYVYDNRSTDDTAEVARAHGALVRYEPRPGKGNVIRRAFADVEADVYVLLDGDDTYDASVAGELVQKLITEGLDHVVGARRASTVTAYRRGHAAGNRMLNQVVSTVFGEPVTDMLSGYRVMSRRFVKSFPAISRGFEVETELTVHAVNLRVPQAEVPVGFKDRAEGSASKLRTYRDGWAILRWIVRLARYERPTLVHSLLGGFIALVAVVLGIPVVVEFVQTGLVPRFPTAILASALMMIAVVVTAVGVILEAVRHASDEASRLVYLEYPSPLTLLDGVRPAPEVDVRHDRAARR</sequence>
<organism evidence="4 5">
    <name type="scientific">Kineococcus endophyticus</name>
    <dbReference type="NCBI Taxonomy" id="1181883"/>
    <lineage>
        <taxon>Bacteria</taxon>
        <taxon>Bacillati</taxon>
        <taxon>Actinomycetota</taxon>
        <taxon>Actinomycetes</taxon>
        <taxon>Kineosporiales</taxon>
        <taxon>Kineosporiaceae</taxon>
        <taxon>Kineococcus</taxon>
    </lineage>
</organism>
<comment type="similarity">
    <text evidence="1">Belongs to the glycosyltransferase 2 family.</text>
</comment>
<proteinExistence type="inferred from homology"/>
<dbReference type="InterPro" id="IPR029044">
    <property type="entry name" value="Nucleotide-diphossugar_trans"/>
</dbReference>
<evidence type="ECO:0000259" key="3">
    <source>
        <dbReference type="Pfam" id="PF00535"/>
    </source>
</evidence>
<feature type="domain" description="Glycosyltransferase 2-like" evidence="3">
    <location>
        <begin position="13"/>
        <end position="165"/>
    </location>
</feature>
<dbReference type="CDD" id="cd04179">
    <property type="entry name" value="DPM_DPG-synthase_like"/>
    <property type="match status" value="1"/>
</dbReference>
<keyword evidence="2" id="KW-0472">Membrane</keyword>
<reference evidence="4 5" key="1">
    <citation type="submission" date="2024-07" db="EMBL/GenBank/DDBJ databases">
        <authorList>
            <person name="Thanompreechachai J."/>
            <person name="Duangmal K."/>
        </authorList>
    </citation>
    <scope>NUCLEOTIDE SEQUENCE [LARGE SCALE GENOMIC DNA]</scope>
    <source>
        <strain evidence="4 5">KCTC 19886</strain>
    </source>
</reference>
<dbReference type="PANTHER" id="PTHR48090">
    <property type="entry name" value="UNDECAPRENYL-PHOSPHATE 4-DEOXY-4-FORMAMIDO-L-ARABINOSE TRANSFERASE-RELATED"/>
    <property type="match status" value="1"/>
</dbReference>
<dbReference type="Proteomes" id="UP001555826">
    <property type="component" value="Unassembled WGS sequence"/>
</dbReference>
<evidence type="ECO:0000313" key="4">
    <source>
        <dbReference type="EMBL" id="MEW9264532.1"/>
    </source>
</evidence>
<evidence type="ECO:0000313" key="5">
    <source>
        <dbReference type="Proteomes" id="UP001555826"/>
    </source>
</evidence>
<keyword evidence="4" id="KW-0808">Transferase</keyword>
<dbReference type="SUPFAM" id="SSF53448">
    <property type="entry name" value="Nucleotide-diphospho-sugar transferases"/>
    <property type="match status" value="1"/>
</dbReference>
<dbReference type="PANTHER" id="PTHR48090:SF7">
    <property type="entry name" value="RFBJ PROTEIN"/>
    <property type="match status" value="1"/>
</dbReference>
<dbReference type="EC" id="2.4.-.-" evidence="4"/>
<comment type="caution">
    <text evidence="4">The sequence shown here is derived from an EMBL/GenBank/DDBJ whole genome shotgun (WGS) entry which is preliminary data.</text>
</comment>
<dbReference type="Pfam" id="PF00535">
    <property type="entry name" value="Glycos_transf_2"/>
    <property type="match status" value="1"/>
</dbReference>